<sequence>MRWLSICTVLGALLLPAVNSRPCRPDRTTDLLTTASSTETSMSTGVPTSTESSTLSESSTLTESLATTLITSTRTETPTTSSDSSTDSSTSIASETSSTTSSAGVPVETNLIENGDFEGENLGVWQVRTVRFDTKPGRAISGTRYASSLFSLQNQEGSGGNSLNQTINGLDTDRLYRLSFSGAVFGLPVLGTAECSIFGLANGKQFKEWKIQVDSPGSYQTYTTELIVNNEDVTLELRLRCTTDKKVTIEFGMEDVVLEDIGDIVEVLPPLEP</sequence>
<feature type="signal peptide" evidence="2">
    <location>
        <begin position="1"/>
        <end position="20"/>
    </location>
</feature>
<evidence type="ECO:0008006" key="5">
    <source>
        <dbReference type="Google" id="ProtNLM"/>
    </source>
</evidence>
<evidence type="ECO:0000256" key="2">
    <source>
        <dbReference type="SAM" id="SignalP"/>
    </source>
</evidence>
<gene>
    <name evidence="3" type="ORF">FZEAL_5659</name>
</gene>
<feature type="region of interest" description="Disordered" evidence="1">
    <location>
        <begin position="33"/>
        <end position="106"/>
    </location>
</feature>
<organism evidence="3 4">
    <name type="scientific">Fusarium zealandicum</name>
    <dbReference type="NCBI Taxonomy" id="1053134"/>
    <lineage>
        <taxon>Eukaryota</taxon>
        <taxon>Fungi</taxon>
        <taxon>Dikarya</taxon>
        <taxon>Ascomycota</taxon>
        <taxon>Pezizomycotina</taxon>
        <taxon>Sordariomycetes</taxon>
        <taxon>Hypocreomycetidae</taxon>
        <taxon>Hypocreales</taxon>
        <taxon>Nectriaceae</taxon>
        <taxon>Fusarium</taxon>
        <taxon>Fusarium staphyleae species complex</taxon>
    </lineage>
</organism>
<proteinExistence type="predicted"/>
<dbReference type="Gene3D" id="2.60.120.260">
    <property type="entry name" value="Galactose-binding domain-like"/>
    <property type="match status" value="1"/>
</dbReference>
<protein>
    <recommendedName>
        <fullName evidence="5">CBM-cenC domain-containing protein</fullName>
    </recommendedName>
</protein>
<keyword evidence="4" id="KW-1185">Reference proteome</keyword>
<dbReference type="EMBL" id="JABEYC010000413">
    <property type="protein sequence ID" value="KAF4977885.1"/>
    <property type="molecule type" value="Genomic_DNA"/>
</dbReference>
<dbReference type="AlphaFoldDB" id="A0A8H4UJF6"/>
<evidence type="ECO:0000256" key="1">
    <source>
        <dbReference type="SAM" id="MobiDB-lite"/>
    </source>
</evidence>
<evidence type="ECO:0000313" key="4">
    <source>
        <dbReference type="Proteomes" id="UP000635477"/>
    </source>
</evidence>
<name>A0A8H4UJF6_9HYPO</name>
<evidence type="ECO:0000313" key="3">
    <source>
        <dbReference type="EMBL" id="KAF4977885.1"/>
    </source>
</evidence>
<reference evidence="3" key="2">
    <citation type="submission" date="2020-05" db="EMBL/GenBank/DDBJ databases">
        <authorList>
            <person name="Kim H.-S."/>
            <person name="Proctor R.H."/>
            <person name="Brown D.W."/>
        </authorList>
    </citation>
    <scope>NUCLEOTIDE SEQUENCE</scope>
    <source>
        <strain evidence="3">NRRL 22465</strain>
    </source>
</reference>
<dbReference type="OrthoDB" id="5150344at2759"/>
<dbReference type="Proteomes" id="UP000635477">
    <property type="component" value="Unassembled WGS sequence"/>
</dbReference>
<reference evidence="3" key="1">
    <citation type="journal article" date="2020" name="BMC Genomics">
        <title>Correction to: Identification and distribution of gene clusters required for synthesis of sphingolipid metabolism inhibitors in diverse species of the filamentous fungus Fusarium.</title>
        <authorList>
            <person name="Kim H.S."/>
            <person name="Lohmar J.M."/>
            <person name="Busman M."/>
            <person name="Brown D.W."/>
            <person name="Naumann T.A."/>
            <person name="Divon H.H."/>
            <person name="Lysoe E."/>
            <person name="Uhlig S."/>
            <person name="Proctor R.H."/>
        </authorList>
    </citation>
    <scope>NUCLEOTIDE SEQUENCE</scope>
    <source>
        <strain evidence="3">NRRL 22465</strain>
    </source>
</reference>
<feature type="compositionally biased region" description="Low complexity" evidence="1">
    <location>
        <begin position="33"/>
        <end position="102"/>
    </location>
</feature>
<comment type="caution">
    <text evidence="3">The sequence shown here is derived from an EMBL/GenBank/DDBJ whole genome shotgun (WGS) entry which is preliminary data.</text>
</comment>
<feature type="chain" id="PRO_5034107726" description="CBM-cenC domain-containing protein" evidence="2">
    <location>
        <begin position="21"/>
        <end position="273"/>
    </location>
</feature>
<keyword evidence="2" id="KW-0732">Signal</keyword>
<accession>A0A8H4UJF6</accession>